<dbReference type="Proteomes" id="UP000310636">
    <property type="component" value="Unassembled WGS sequence"/>
</dbReference>
<dbReference type="AlphaFoldDB" id="A0A4S4C8E5"/>
<proteinExistence type="predicted"/>
<gene>
    <name evidence="2" type="ORF">E6C55_02880</name>
</gene>
<keyword evidence="3" id="KW-1185">Reference proteome</keyword>
<sequence length="148" mass="15610">MQNDGGTPQVNEAGRAVPLLVTALFAAALLLTAALVALIDAPLSRTGHTWITTVALILGEGLLYGTAMHYATSLPRSRRLFPSYAGMGVIAALYLLVALAVAIVFSWILDVPIVVYGLIQFAALAIALLLMGLMILYRINSAAQEEGT</sequence>
<dbReference type="OrthoDB" id="2679599at2"/>
<evidence type="ECO:0000313" key="3">
    <source>
        <dbReference type="Proteomes" id="UP000310636"/>
    </source>
</evidence>
<accession>A0A4S4C8E5</accession>
<comment type="caution">
    <text evidence="2">The sequence shown here is derived from an EMBL/GenBank/DDBJ whole genome shotgun (WGS) entry which is preliminary data.</text>
</comment>
<organism evidence="2 3">
    <name type="scientific">Cohnella fermenti</name>
    <dbReference type="NCBI Taxonomy" id="2565925"/>
    <lineage>
        <taxon>Bacteria</taxon>
        <taxon>Bacillati</taxon>
        <taxon>Bacillota</taxon>
        <taxon>Bacilli</taxon>
        <taxon>Bacillales</taxon>
        <taxon>Paenibacillaceae</taxon>
        <taxon>Cohnella</taxon>
    </lineage>
</organism>
<keyword evidence="1" id="KW-0812">Transmembrane</keyword>
<name>A0A4S4C8E5_9BACL</name>
<keyword evidence="1" id="KW-0472">Membrane</keyword>
<reference evidence="2 3" key="1">
    <citation type="submission" date="2019-04" db="EMBL/GenBank/DDBJ databases">
        <title>Cohnella sp. nov. isolated from preserved vegetables.</title>
        <authorList>
            <person name="Lin S.-Y."/>
            <person name="Hung M.-H."/>
            <person name="Young C.-C."/>
        </authorList>
    </citation>
    <scope>NUCLEOTIDE SEQUENCE [LARGE SCALE GENOMIC DNA]</scope>
    <source>
        <strain evidence="2 3">CC-MHH1044</strain>
    </source>
</reference>
<feature type="transmembrane region" description="Helical" evidence="1">
    <location>
        <begin position="50"/>
        <end position="72"/>
    </location>
</feature>
<evidence type="ECO:0000313" key="2">
    <source>
        <dbReference type="EMBL" id="THF84254.1"/>
    </source>
</evidence>
<dbReference type="EMBL" id="SSOB01000002">
    <property type="protein sequence ID" value="THF84254.1"/>
    <property type="molecule type" value="Genomic_DNA"/>
</dbReference>
<evidence type="ECO:0000256" key="1">
    <source>
        <dbReference type="SAM" id="Phobius"/>
    </source>
</evidence>
<keyword evidence="1" id="KW-1133">Transmembrane helix</keyword>
<feature type="transmembrane region" description="Helical" evidence="1">
    <location>
        <begin position="114"/>
        <end position="137"/>
    </location>
</feature>
<feature type="transmembrane region" description="Helical" evidence="1">
    <location>
        <begin position="16"/>
        <end position="38"/>
    </location>
</feature>
<feature type="transmembrane region" description="Helical" evidence="1">
    <location>
        <begin position="84"/>
        <end position="108"/>
    </location>
</feature>
<protein>
    <submittedName>
        <fullName evidence="2">Uncharacterized protein</fullName>
    </submittedName>
</protein>
<dbReference type="RefSeq" id="WP_136368256.1">
    <property type="nucleotide sequence ID" value="NZ_SSOB01000002.1"/>
</dbReference>